<feature type="binding site" evidence="2">
    <location>
        <position position="237"/>
    </location>
    <ligand>
        <name>Mg(2+)</name>
        <dbReference type="ChEBI" id="CHEBI:18420"/>
        <label>3</label>
    </ligand>
</feature>
<accession>D0MD26</accession>
<dbReference type="HAMAP" id="MF_02128">
    <property type="entry name" value="TMP_kinase"/>
    <property type="match status" value="1"/>
</dbReference>
<dbReference type="eggNOG" id="COG0611">
    <property type="taxonomic scope" value="Bacteria"/>
</dbReference>
<feature type="binding site" evidence="2">
    <location>
        <position position="57"/>
    </location>
    <ligand>
        <name>Mg(2+)</name>
        <dbReference type="ChEBI" id="CHEBI:18420"/>
        <label>1</label>
    </ligand>
</feature>
<dbReference type="Gene3D" id="3.90.650.10">
    <property type="entry name" value="PurM-like C-terminal domain"/>
    <property type="match status" value="1"/>
</dbReference>
<dbReference type="EMBL" id="CP001807">
    <property type="protein sequence ID" value="ACY48938.1"/>
    <property type="molecule type" value="Genomic_DNA"/>
</dbReference>
<dbReference type="GO" id="GO:0000287">
    <property type="term" value="F:magnesium ion binding"/>
    <property type="evidence" value="ECO:0007669"/>
    <property type="project" value="UniProtKB-UniRule"/>
</dbReference>
<dbReference type="GO" id="GO:0009030">
    <property type="term" value="F:thiamine-phosphate kinase activity"/>
    <property type="evidence" value="ECO:0007669"/>
    <property type="project" value="UniProtKB-UniRule"/>
</dbReference>
<dbReference type="Pfam" id="PF00586">
    <property type="entry name" value="AIRS"/>
    <property type="match status" value="1"/>
</dbReference>
<evidence type="ECO:0000259" key="3">
    <source>
        <dbReference type="Pfam" id="PF00586"/>
    </source>
</evidence>
<feature type="binding site" evidence="2">
    <location>
        <position position="39"/>
    </location>
    <ligand>
        <name>Mg(2+)</name>
        <dbReference type="ChEBI" id="CHEBI:18420"/>
        <label>3</label>
    </ligand>
</feature>
<dbReference type="GO" id="GO:0009229">
    <property type="term" value="P:thiamine diphosphate biosynthetic process"/>
    <property type="evidence" value="ECO:0007669"/>
    <property type="project" value="UniProtKB-UniRule"/>
</dbReference>
<feature type="binding site" evidence="2">
    <location>
        <position position="57"/>
    </location>
    <ligand>
        <name>Mg(2+)</name>
        <dbReference type="ChEBI" id="CHEBI:18420"/>
        <label>2</label>
    </ligand>
</feature>
<dbReference type="UniPathway" id="UPA00060">
    <property type="reaction ID" value="UER00142"/>
</dbReference>
<feature type="binding site" evidence="2">
    <location>
        <position position="86"/>
    </location>
    <ligand>
        <name>Mg(2+)</name>
        <dbReference type="ChEBI" id="CHEBI:18420"/>
        <label>4</label>
    </ligand>
</feature>
<feature type="binding site" evidence="2">
    <location>
        <position position="240"/>
    </location>
    <ligand>
        <name>Mg(2+)</name>
        <dbReference type="ChEBI" id="CHEBI:18420"/>
        <label>5</label>
    </ligand>
</feature>
<dbReference type="PANTHER" id="PTHR30270">
    <property type="entry name" value="THIAMINE-MONOPHOSPHATE KINASE"/>
    <property type="match status" value="1"/>
</dbReference>
<feature type="binding site" evidence="2">
    <location>
        <position position="159"/>
    </location>
    <ligand>
        <name>ATP</name>
        <dbReference type="ChEBI" id="CHEBI:30616"/>
    </ligand>
</feature>
<dbReference type="KEGG" id="rmr:Rmar_2057"/>
<keyword evidence="2" id="KW-0067">ATP-binding</keyword>
<dbReference type="OrthoDB" id="9802811at2"/>
<comment type="similarity">
    <text evidence="2">Belongs to the thiamine-monophosphate kinase family.</text>
</comment>
<dbReference type="PIRSF" id="PIRSF005303">
    <property type="entry name" value="Thiam_monoph_kin"/>
    <property type="match status" value="1"/>
</dbReference>
<feature type="binding site" evidence="2">
    <location>
        <position position="86"/>
    </location>
    <ligand>
        <name>Mg(2+)</name>
        <dbReference type="ChEBI" id="CHEBI:18420"/>
        <label>2</label>
    </ligand>
</feature>
<proteinExistence type="inferred from homology"/>
<dbReference type="InterPro" id="IPR016188">
    <property type="entry name" value="PurM-like_N"/>
</dbReference>
<comment type="catalytic activity">
    <reaction evidence="2">
        <text>thiamine phosphate + ATP = thiamine diphosphate + ADP</text>
        <dbReference type="Rhea" id="RHEA:15913"/>
        <dbReference type="ChEBI" id="CHEBI:30616"/>
        <dbReference type="ChEBI" id="CHEBI:37575"/>
        <dbReference type="ChEBI" id="CHEBI:58937"/>
        <dbReference type="ChEBI" id="CHEBI:456216"/>
        <dbReference type="EC" id="2.7.4.16"/>
    </reaction>
</comment>
<keyword evidence="2" id="KW-0460">Magnesium</keyword>
<keyword evidence="2" id="KW-0479">Metal-binding</keyword>
<evidence type="ECO:0000256" key="2">
    <source>
        <dbReference type="HAMAP-Rule" id="MF_02128"/>
    </source>
</evidence>
<feature type="binding site" evidence="2">
    <location>
        <position position="55"/>
    </location>
    <ligand>
        <name>Mg(2+)</name>
        <dbReference type="ChEBI" id="CHEBI:18420"/>
        <label>4</label>
    </ligand>
</feature>
<sequence length="358" mass="39142">MSETFTPINEVGEFGLIDRLQTIVADLSDPDLIMGIGDDAAVYRLPDEETVHVITTDALLEGVHFDRLMTPMEHLGYKAIAVNVSDVVAMNAEPRYATIAVGIPAKISVEMMEAFYRGVRRACEKYGLVLVGGDTTAAHTLCISVTVVGEARMEDVIFRRGARPGDLLCVSGDLGAAYAGLKILLEQRRALKEKGADYQPDLEPYRYVIQRQLLPEARLDVIRDWRDRGVRPRALIDVSDGLASEVHHLCRHSNCGAIVYASAIPVALETREVADHFAEDVDTYALFGGEDYELLFALPPEQLELLDPTSFNVIGEFLPADQGVQVQTPEGAIIPLEPAGYQHFRSGDGTEGEASADS</sequence>
<reference evidence="5 6" key="1">
    <citation type="journal article" date="2009" name="Stand. Genomic Sci.">
        <title>Complete genome sequence of Rhodothermus marinus type strain (R-10).</title>
        <authorList>
            <person name="Nolan M."/>
            <person name="Tindall B.J."/>
            <person name="Pomrenke H."/>
            <person name="Lapidus A."/>
            <person name="Copeland A."/>
            <person name="Glavina Del Rio T."/>
            <person name="Lucas S."/>
            <person name="Chen F."/>
            <person name="Tice H."/>
            <person name="Cheng J.F."/>
            <person name="Saunders E."/>
            <person name="Han C."/>
            <person name="Bruce D."/>
            <person name="Goodwin L."/>
            <person name="Chain P."/>
            <person name="Pitluck S."/>
            <person name="Ovchinikova G."/>
            <person name="Pati A."/>
            <person name="Ivanova N."/>
            <person name="Mavromatis K."/>
            <person name="Chen A."/>
            <person name="Palaniappan K."/>
            <person name="Land M."/>
            <person name="Hauser L."/>
            <person name="Chang Y.J."/>
            <person name="Jeffries C.D."/>
            <person name="Brettin T."/>
            <person name="Goker M."/>
            <person name="Bristow J."/>
            <person name="Eisen J.A."/>
            <person name="Markowitz V."/>
            <person name="Hugenholtz P."/>
            <person name="Kyrpides N.C."/>
            <person name="Klenk H.P."/>
            <person name="Detter J.C."/>
        </authorList>
    </citation>
    <scope>NUCLEOTIDE SEQUENCE [LARGE SCALE GENOMIC DNA]</scope>
    <source>
        <strain evidence="6">ATCC 43812 / DSM 4252 / R-10</strain>
    </source>
</reference>
<dbReference type="HOGENOM" id="CLU_046964_1_1_10"/>
<keyword evidence="2" id="KW-0547">Nucleotide-binding</keyword>
<gene>
    <name evidence="2" type="primary">thiL</name>
    <name evidence="5" type="ordered locus">Rmar_2057</name>
</gene>
<dbReference type="Gene3D" id="3.30.1330.10">
    <property type="entry name" value="PurM-like, N-terminal domain"/>
    <property type="match status" value="1"/>
</dbReference>
<feature type="binding site" evidence="2">
    <location>
        <position position="86"/>
    </location>
    <ligand>
        <name>Mg(2+)</name>
        <dbReference type="ChEBI" id="CHEBI:18420"/>
        <label>3</label>
    </ligand>
</feature>
<feature type="binding site" evidence="2">
    <location>
        <position position="290"/>
    </location>
    <ligand>
        <name>substrate</name>
    </ligand>
</feature>
<dbReference type="SUPFAM" id="SSF55326">
    <property type="entry name" value="PurM N-terminal domain-like"/>
    <property type="match status" value="1"/>
</dbReference>
<dbReference type="InterPro" id="IPR036921">
    <property type="entry name" value="PurM-like_N_sf"/>
</dbReference>
<evidence type="ECO:0000313" key="6">
    <source>
        <dbReference type="Proteomes" id="UP000002221"/>
    </source>
</evidence>
<feature type="binding site" evidence="2">
    <location>
        <position position="39"/>
    </location>
    <ligand>
        <name>Mg(2+)</name>
        <dbReference type="ChEBI" id="CHEBI:18420"/>
        <label>4</label>
    </ligand>
</feature>
<feature type="domain" description="PurM-like N-terminal" evidence="3">
    <location>
        <begin position="37"/>
        <end position="150"/>
    </location>
</feature>
<dbReference type="AlphaFoldDB" id="D0MD26"/>
<protein>
    <recommendedName>
        <fullName evidence="2">Thiamine-monophosphate kinase</fullName>
        <shortName evidence="2">TMP kinase</shortName>
        <shortName evidence="2">Thiamine-phosphate kinase</shortName>
        <ecNumber evidence="2">2.7.4.16</ecNumber>
    </recommendedName>
</protein>
<feature type="binding site" evidence="2">
    <location>
        <position position="239"/>
    </location>
    <ligand>
        <name>ATP</name>
        <dbReference type="ChEBI" id="CHEBI:30616"/>
    </ligand>
</feature>
<comment type="function">
    <text evidence="2">Catalyzes the ATP-dependent phosphorylation of thiamine-monophosphate (TMP) to form thiamine-pyrophosphate (TPP), the active form of vitamin B1.</text>
</comment>
<name>D0MD26_RHOM4</name>
<organism evidence="5 6">
    <name type="scientific">Rhodothermus marinus (strain ATCC 43812 / DSM 4252 / R-10)</name>
    <name type="common">Rhodothermus obamensis</name>
    <dbReference type="NCBI Taxonomy" id="518766"/>
    <lineage>
        <taxon>Bacteria</taxon>
        <taxon>Pseudomonadati</taxon>
        <taxon>Rhodothermota</taxon>
        <taxon>Rhodothermia</taxon>
        <taxon>Rhodothermales</taxon>
        <taxon>Rhodothermaceae</taxon>
        <taxon>Rhodothermus</taxon>
    </lineage>
</organism>
<evidence type="ECO:0000256" key="1">
    <source>
        <dbReference type="ARBA" id="ARBA00022977"/>
    </source>
</evidence>
<keyword evidence="1 2" id="KW-0784">Thiamine biosynthesis</keyword>
<feature type="binding site" evidence="2">
    <location>
        <position position="341"/>
    </location>
    <ligand>
        <name>substrate</name>
    </ligand>
</feature>
<comment type="pathway">
    <text evidence="2">Cofactor biosynthesis; thiamine diphosphate biosynthesis; thiamine diphosphate from thiamine phosphate: step 1/1.</text>
</comment>
<dbReference type="NCBIfam" id="TIGR01379">
    <property type="entry name" value="thiL"/>
    <property type="match status" value="1"/>
</dbReference>
<dbReference type="InterPro" id="IPR010918">
    <property type="entry name" value="PurM-like_C_dom"/>
</dbReference>
<dbReference type="EC" id="2.7.4.16" evidence="2"/>
<evidence type="ECO:0000313" key="5">
    <source>
        <dbReference type="EMBL" id="ACY48938.1"/>
    </source>
</evidence>
<dbReference type="GO" id="GO:0005524">
    <property type="term" value="F:ATP binding"/>
    <property type="evidence" value="ECO:0007669"/>
    <property type="project" value="UniProtKB-UniRule"/>
</dbReference>
<keyword evidence="2" id="KW-0808">Transferase</keyword>
<keyword evidence="2 5" id="KW-0418">Kinase</keyword>
<evidence type="ECO:0000259" key="4">
    <source>
        <dbReference type="Pfam" id="PF02769"/>
    </source>
</evidence>
<dbReference type="Proteomes" id="UP000002221">
    <property type="component" value="Chromosome"/>
</dbReference>
<dbReference type="SUPFAM" id="SSF56042">
    <property type="entry name" value="PurM C-terminal domain-like"/>
    <property type="match status" value="1"/>
</dbReference>
<dbReference type="InterPro" id="IPR036676">
    <property type="entry name" value="PurM-like_C_sf"/>
</dbReference>
<feature type="binding site" evidence="2">
    <location>
        <begin position="133"/>
        <end position="134"/>
    </location>
    <ligand>
        <name>ATP</name>
        <dbReference type="ChEBI" id="CHEBI:30616"/>
    </ligand>
</feature>
<dbReference type="Pfam" id="PF02769">
    <property type="entry name" value="AIRS_C"/>
    <property type="match status" value="1"/>
</dbReference>
<dbReference type="PANTHER" id="PTHR30270:SF0">
    <property type="entry name" value="THIAMINE-MONOPHOSPHATE KINASE"/>
    <property type="match status" value="1"/>
</dbReference>
<feature type="binding site" evidence="2">
    <location>
        <position position="56"/>
    </location>
    <ligand>
        <name>Mg(2+)</name>
        <dbReference type="ChEBI" id="CHEBI:18420"/>
        <label>1</label>
    </ligand>
</feature>
<comment type="miscellaneous">
    <text evidence="2">Reaction mechanism of ThiL seems to utilize a direct, inline transfer of the gamma-phosphate of ATP to TMP rather than a phosphorylated enzyme intermediate.</text>
</comment>
<feature type="binding site" evidence="2">
    <location>
        <position position="116"/>
    </location>
    <ligand>
        <name>ATP</name>
        <dbReference type="ChEBI" id="CHEBI:30616"/>
    </ligand>
</feature>
<dbReference type="STRING" id="518766.Rmar_2057"/>
<dbReference type="RefSeq" id="WP_012844549.1">
    <property type="nucleotide sequence ID" value="NC_013501.1"/>
</dbReference>
<keyword evidence="6" id="KW-1185">Reference proteome</keyword>
<feature type="domain" description="PurM-like C-terminal" evidence="4">
    <location>
        <begin position="163"/>
        <end position="306"/>
    </location>
</feature>
<feature type="binding site" evidence="2">
    <location>
        <position position="64"/>
    </location>
    <ligand>
        <name>substrate</name>
    </ligand>
</feature>
<dbReference type="CDD" id="cd02194">
    <property type="entry name" value="ThiL"/>
    <property type="match status" value="1"/>
</dbReference>
<dbReference type="GO" id="GO:0009228">
    <property type="term" value="P:thiamine biosynthetic process"/>
    <property type="evidence" value="ECO:0007669"/>
    <property type="project" value="UniProtKB-KW"/>
</dbReference>
<feature type="binding site" evidence="2">
    <location>
        <position position="134"/>
    </location>
    <ligand>
        <name>Mg(2+)</name>
        <dbReference type="ChEBI" id="CHEBI:18420"/>
        <label>1</label>
    </ligand>
</feature>
<dbReference type="InterPro" id="IPR006283">
    <property type="entry name" value="ThiL-like"/>
</dbReference>